<sequence length="144" mass="17441">MIIYKLKSCNKIWVQCAQPLTQNIKVNSKTVYFKMKKFYLLCQTRKNHYLKCHNNNYYIPISQLNLLKNNFQSTQSYQKLYVDFTYLFYEKTKILYLSVIMDLYNKEILSYYLSCQKRCSFSFDTFKPITKFKKTCSFSFGPRC</sequence>
<gene>
    <name evidence="1" type="ORF">RS022_04880</name>
</gene>
<keyword evidence="2" id="KW-1185">Reference proteome</keyword>
<dbReference type="Proteomes" id="UP001164727">
    <property type="component" value="Chromosome"/>
</dbReference>
<dbReference type="EMBL" id="CP114006">
    <property type="protein sequence ID" value="WAN63375.1"/>
    <property type="molecule type" value="Genomic_DNA"/>
</dbReference>
<name>A0ABY7BRU0_9MOLU</name>
<evidence type="ECO:0000313" key="1">
    <source>
        <dbReference type="EMBL" id="WAN63375.1"/>
    </source>
</evidence>
<reference evidence="1 2" key="1">
    <citation type="journal article" date="2023" name="Microbiol. Resour. Announc.">
        <title>Complete Genome of 'Candidatus Phytoplasma rubi' RS, a Phytopathogenic Bacterium Associated with Rubus Stunt Disease.</title>
        <authorList>
            <person name="Duckeck D."/>
            <person name="Zubert C."/>
            <person name="Bohm J.W."/>
            <person name="Carminati G."/>
            <person name="Schneider B."/>
            <person name="Kube M."/>
        </authorList>
    </citation>
    <scope>NUCLEOTIDE SEQUENCE [LARGE SCALE GENOMIC DNA]</scope>
    <source>
        <strain evidence="1 2">RS</strain>
    </source>
</reference>
<protein>
    <submittedName>
        <fullName evidence="1">IS3 family transposase, IstA</fullName>
    </submittedName>
</protein>
<accession>A0ABY7BRU0</accession>
<dbReference type="PANTHER" id="PTHR46889">
    <property type="entry name" value="TRANSPOSASE INSF FOR INSERTION SEQUENCE IS3B-RELATED"/>
    <property type="match status" value="1"/>
</dbReference>
<proteinExistence type="predicted"/>
<evidence type="ECO:0000313" key="2">
    <source>
        <dbReference type="Proteomes" id="UP001164727"/>
    </source>
</evidence>
<organism evidence="1 2">
    <name type="scientific">Candidatus Phytoplasma rubi</name>
    <dbReference type="NCBI Taxonomy" id="399025"/>
    <lineage>
        <taxon>Bacteria</taxon>
        <taxon>Bacillati</taxon>
        <taxon>Mycoplasmatota</taxon>
        <taxon>Mollicutes</taxon>
        <taxon>Acholeplasmatales</taxon>
        <taxon>Acholeplasmataceae</taxon>
        <taxon>Candidatus Phytoplasma</taxon>
        <taxon>16SrV (Elm yellows group)</taxon>
    </lineage>
</organism>
<dbReference type="InterPro" id="IPR050900">
    <property type="entry name" value="Transposase_IS3/IS150/IS904"/>
</dbReference>
<dbReference type="PANTHER" id="PTHR46889:SF4">
    <property type="entry name" value="TRANSPOSASE INSO FOR INSERTION SEQUENCE ELEMENT IS911B-RELATED"/>
    <property type="match status" value="1"/>
</dbReference>